<reference evidence="2 3" key="1">
    <citation type="journal article" date="2018" name="BMC Genomics">
        <title>The genome of Naegleria lovaniensis, the basis for a comparative approach to unravel pathogenicity factors of the human pathogenic amoeba N. fowleri.</title>
        <authorList>
            <person name="Liechti N."/>
            <person name="Schurch N."/>
            <person name="Bruggmann R."/>
            <person name="Wittwer M."/>
        </authorList>
    </citation>
    <scope>NUCLEOTIDE SEQUENCE [LARGE SCALE GENOMIC DNA]</scope>
    <source>
        <strain evidence="2 3">ATCC 30569</strain>
    </source>
</reference>
<evidence type="ECO:0000313" key="2">
    <source>
        <dbReference type="EMBL" id="KAG2387146.1"/>
    </source>
</evidence>
<dbReference type="AlphaFoldDB" id="A0AA88KN35"/>
<evidence type="ECO:0000313" key="3">
    <source>
        <dbReference type="Proteomes" id="UP000816034"/>
    </source>
</evidence>
<dbReference type="RefSeq" id="XP_044551138.1">
    <property type="nucleotide sequence ID" value="XM_044690789.1"/>
</dbReference>
<gene>
    <name evidence="2" type="ORF">C9374_001478</name>
</gene>
<evidence type="ECO:0000256" key="1">
    <source>
        <dbReference type="SAM" id="Phobius"/>
    </source>
</evidence>
<accession>A0AA88KN35</accession>
<sequence length="438" mass="49307">MLFSHHSSSLSETTNFHTFSTTTTRSLLLRSINVTQSSIPSTAENIGALCNSAIFIVALSSLMGILLSFYIRARHEMKFKQKILFFLTGVLVVTEIVALVLRVVYNSTAEYMNGYDWRRFPNLLDYMIVEWVFSVMENALAFFAIVNITVITGFLQDMFLTTATAAGTISKKYYALLRWSLFSINMICSGVMAILVILNAIMNLLARMTLLNSSVVVPVQIILLVIYCVLSLMNLTVFCVISLRLLWYVRKTSRNVSAARDKESSKFMTKPFTKICGLMLGMLLSSFLQIVSAIVSFFTSNYANYLHVLDYLLQALGVLVFAVFVMLLYIPLWNDQSDKDARNYVLNTCTNGRRQSIVHCANIPVNSNQNNCNNTSGSNGDTTTTSNEITEKDVMTMVEENYEKKSELEMIKEEPSPATPSLQHVEMQEITINDENNV</sequence>
<protein>
    <submittedName>
        <fullName evidence="2">Uncharacterized protein</fullName>
    </submittedName>
</protein>
<comment type="caution">
    <text evidence="2">The sequence shown here is derived from an EMBL/GenBank/DDBJ whole genome shotgun (WGS) entry which is preliminary data.</text>
</comment>
<organism evidence="2 3">
    <name type="scientific">Naegleria lovaniensis</name>
    <name type="common">Amoeba</name>
    <dbReference type="NCBI Taxonomy" id="51637"/>
    <lineage>
        <taxon>Eukaryota</taxon>
        <taxon>Discoba</taxon>
        <taxon>Heterolobosea</taxon>
        <taxon>Tetramitia</taxon>
        <taxon>Eutetramitia</taxon>
        <taxon>Vahlkampfiidae</taxon>
        <taxon>Naegleria</taxon>
    </lineage>
</organism>
<feature type="transmembrane region" description="Helical" evidence="1">
    <location>
        <begin position="311"/>
        <end position="332"/>
    </location>
</feature>
<feature type="transmembrane region" description="Helical" evidence="1">
    <location>
        <begin position="46"/>
        <end position="71"/>
    </location>
</feature>
<dbReference type="Proteomes" id="UP000816034">
    <property type="component" value="Unassembled WGS sequence"/>
</dbReference>
<dbReference type="EMBL" id="PYSW02000013">
    <property type="protein sequence ID" value="KAG2387146.1"/>
    <property type="molecule type" value="Genomic_DNA"/>
</dbReference>
<dbReference type="GeneID" id="68093934"/>
<feature type="transmembrane region" description="Helical" evidence="1">
    <location>
        <begin position="176"/>
        <end position="201"/>
    </location>
</feature>
<feature type="transmembrane region" description="Helical" evidence="1">
    <location>
        <begin position="275"/>
        <end position="299"/>
    </location>
</feature>
<keyword evidence="1" id="KW-1133">Transmembrane helix</keyword>
<feature type="transmembrane region" description="Helical" evidence="1">
    <location>
        <begin position="221"/>
        <end position="247"/>
    </location>
</feature>
<feature type="transmembrane region" description="Helical" evidence="1">
    <location>
        <begin position="83"/>
        <end position="105"/>
    </location>
</feature>
<keyword evidence="1" id="KW-0472">Membrane</keyword>
<feature type="transmembrane region" description="Helical" evidence="1">
    <location>
        <begin position="131"/>
        <end position="155"/>
    </location>
</feature>
<keyword evidence="3" id="KW-1185">Reference proteome</keyword>
<proteinExistence type="predicted"/>
<name>A0AA88KN35_NAELO</name>
<keyword evidence="1" id="KW-0812">Transmembrane</keyword>